<dbReference type="CDD" id="cd09823">
    <property type="entry name" value="peroxinectin_like"/>
    <property type="match status" value="1"/>
</dbReference>
<feature type="binding site" description="axial binding residue" evidence="2">
    <location>
        <position position="729"/>
    </location>
    <ligand>
        <name>heme b</name>
        <dbReference type="ChEBI" id="CHEBI:60344"/>
    </ligand>
    <ligandPart>
        <name>Fe</name>
        <dbReference type="ChEBI" id="CHEBI:18248"/>
    </ligandPart>
</feature>
<dbReference type="Pfam" id="PF03098">
    <property type="entry name" value="An_peroxidase"/>
    <property type="match status" value="1"/>
</dbReference>
<evidence type="ECO:0000313" key="5">
    <source>
        <dbReference type="WBParaSite" id="Minc3s00476g12989"/>
    </source>
</evidence>
<protein>
    <submittedName>
        <fullName evidence="5">Uncharacterized protein</fullName>
    </submittedName>
</protein>
<keyword evidence="2" id="KW-0349">Heme</keyword>
<dbReference type="PROSITE" id="PS50292">
    <property type="entry name" value="PEROXIDASE_3"/>
    <property type="match status" value="2"/>
</dbReference>
<evidence type="ECO:0000313" key="4">
    <source>
        <dbReference type="Proteomes" id="UP000887563"/>
    </source>
</evidence>
<dbReference type="PANTHER" id="PTHR11475:SF133">
    <property type="entry name" value="PEROXIDASE"/>
    <property type="match status" value="1"/>
</dbReference>
<proteinExistence type="predicted"/>
<keyword evidence="3" id="KW-1133">Transmembrane helix</keyword>
<dbReference type="InterPro" id="IPR010255">
    <property type="entry name" value="Haem_peroxidase_sf"/>
</dbReference>
<organism evidence="4 5">
    <name type="scientific">Meloidogyne incognita</name>
    <name type="common">Southern root-knot nematode worm</name>
    <name type="synonym">Oxyuris incognita</name>
    <dbReference type="NCBI Taxonomy" id="6306"/>
    <lineage>
        <taxon>Eukaryota</taxon>
        <taxon>Metazoa</taxon>
        <taxon>Ecdysozoa</taxon>
        <taxon>Nematoda</taxon>
        <taxon>Chromadorea</taxon>
        <taxon>Rhabditida</taxon>
        <taxon>Tylenchina</taxon>
        <taxon>Tylenchomorpha</taxon>
        <taxon>Tylenchoidea</taxon>
        <taxon>Meloidogynidae</taxon>
        <taxon>Meloidogyninae</taxon>
        <taxon>Meloidogyne</taxon>
        <taxon>Meloidogyne incognita group</taxon>
    </lineage>
</organism>
<dbReference type="GO" id="GO:0020037">
    <property type="term" value="F:heme binding"/>
    <property type="evidence" value="ECO:0007669"/>
    <property type="project" value="InterPro"/>
</dbReference>
<sequence length="1051" mass="118213">MFYKHLLQKHFYFYHVVLFIISTTTTTCLAMQIPCGKSFFPCFGEKEGTTTKQQTNTRKLYGITIHQDAKISDQILRTAAKEAHEETDVLYNESGVKQLSDSRNPLSASLMQFSRMHPLTERGKLFSQYAYVALALSRRLSQKMTSTTMQGTAASVPSHTLLLHSPGLLARVKNSTSLGKECPTDAEAHCPTSSSQLFRSLSGQCNNVRRPFIGAAGQPLSRLFPSPTYADNGLGVQPRRQISQFVGGSNAAGGELPSVRQISLELFQNPKETNPFGVNEIVAYWLYFVGSDLASIAPNQCLIKGTSVAFPCCTPGFAHADCDPIDIPSNDPIYGPAHITCIPHSRTLPAPRDQCALGPREQANHVSSFLDGSQIYGSSYETLERLRAPGESGRLLISNNENNLYPHYGNAFTPLRHLLHPAYDDGFDAPRSRARSGRPLPSPRRISNAVHIDREIVHAKFTHMASFYNLFLQIVMQFGQLLDHEMTHSPINRGPNDEILNCTPCDSAQTISVHCMPIRVEDGDPHFPSHLPNGEPRCLPFARSLLGQLQLGYRNQMNQISAFIDGSVVYGSTRCESNQLRLFRRGLLNFTDFGTWNPMALPQGSQEKDCRSLPNFPCFVAGDERNSHQPGLTAMHTIMLREHNRIAERLAKLNLHWDDEKIFQETRRIFIAQEQHVVFNEFLPKVIGFDLLHEYDLVPLKTGYYTRYDETCDPAISHPFATAAFRFGHTLIRRMFPRLDTNFHKMSEPVDLAKHFGFVEPLYNKTSGGLDSMLLGLFGTPAMAFDRHITNAVRDMLFARRDEPTSGMDLIAINMLRARDHGVQPYNKFRPLCGLPLAQSFEDLRDVMDETAISALRSVYEHVDDIDLFPGLTSERPRQGALLGHTMSCLLAEQFRRLKKCDRFYYENDNFAAKFTPAQLSQIRKIRLSKILCQNSPIIQKIQPNVFDIQDDLINAPVNCNDLEEIELEAWKEKSYCEINGLKIEQGENRRTTPCVTCTCTAEGPECQPVQMDSFECSQLFNKYDKKSILKDATCAIQCAQELSVLDSAEI</sequence>
<keyword evidence="1" id="KW-0575">Peroxidase</keyword>
<keyword evidence="4" id="KW-1185">Reference proteome</keyword>
<dbReference type="FunFam" id="1.10.640.10:FF:000006">
    <property type="entry name" value="Double oxidase: two peroxidase domains"/>
    <property type="match status" value="1"/>
</dbReference>
<keyword evidence="2" id="KW-0408">Iron</keyword>
<evidence type="ECO:0000256" key="1">
    <source>
        <dbReference type="ARBA" id="ARBA00022559"/>
    </source>
</evidence>
<dbReference type="GO" id="GO:0046872">
    <property type="term" value="F:metal ion binding"/>
    <property type="evidence" value="ECO:0007669"/>
    <property type="project" value="UniProtKB-KW"/>
</dbReference>
<evidence type="ECO:0000256" key="2">
    <source>
        <dbReference type="PIRSR" id="PIRSR619791-2"/>
    </source>
</evidence>
<dbReference type="PRINTS" id="PR00457">
    <property type="entry name" value="ANPEROXIDASE"/>
</dbReference>
<dbReference type="GO" id="GO:0004601">
    <property type="term" value="F:peroxidase activity"/>
    <property type="evidence" value="ECO:0007669"/>
    <property type="project" value="UniProtKB-KW"/>
</dbReference>
<keyword evidence="1" id="KW-0560">Oxidoreductase</keyword>
<accession>A0A914LF96</accession>
<name>A0A914LF96_MELIC</name>
<dbReference type="InterPro" id="IPR019791">
    <property type="entry name" value="Haem_peroxidase_animal"/>
</dbReference>
<keyword evidence="2" id="KW-0479">Metal-binding</keyword>
<dbReference type="InterPro" id="IPR037120">
    <property type="entry name" value="Haem_peroxidase_sf_animal"/>
</dbReference>
<evidence type="ECO:0000256" key="3">
    <source>
        <dbReference type="SAM" id="Phobius"/>
    </source>
</evidence>
<feature type="transmembrane region" description="Helical" evidence="3">
    <location>
        <begin position="12"/>
        <end position="33"/>
    </location>
</feature>
<dbReference type="Proteomes" id="UP000887563">
    <property type="component" value="Unplaced"/>
</dbReference>
<dbReference type="SUPFAM" id="SSF48113">
    <property type="entry name" value="Heme-dependent peroxidases"/>
    <property type="match status" value="2"/>
</dbReference>
<dbReference type="PANTHER" id="PTHR11475">
    <property type="entry name" value="OXIDASE/PEROXIDASE"/>
    <property type="match status" value="1"/>
</dbReference>
<dbReference type="WBParaSite" id="Minc3s00476g12989">
    <property type="protein sequence ID" value="Minc3s00476g12989"/>
    <property type="gene ID" value="Minc3s00476g12989"/>
</dbReference>
<dbReference type="GO" id="GO:0006979">
    <property type="term" value="P:response to oxidative stress"/>
    <property type="evidence" value="ECO:0007669"/>
    <property type="project" value="InterPro"/>
</dbReference>
<keyword evidence="3" id="KW-0812">Transmembrane</keyword>
<reference evidence="5" key="1">
    <citation type="submission" date="2022-11" db="UniProtKB">
        <authorList>
            <consortium name="WormBaseParasite"/>
        </authorList>
    </citation>
    <scope>IDENTIFICATION</scope>
</reference>
<dbReference type="Gene3D" id="1.10.640.10">
    <property type="entry name" value="Haem peroxidase domain superfamily, animal type"/>
    <property type="match status" value="2"/>
</dbReference>
<keyword evidence="3" id="KW-0472">Membrane</keyword>
<dbReference type="AlphaFoldDB" id="A0A914LF96"/>